<dbReference type="EMBL" id="IAAA01014766">
    <property type="protein sequence ID" value="LAA03814.1"/>
    <property type="molecule type" value="mRNA"/>
</dbReference>
<proteinExistence type="evidence at transcript level"/>
<keyword evidence="4 6" id="KW-0472">Membrane</keyword>
<feature type="transmembrane region" description="Helical" evidence="6">
    <location>
        <begin position="7"/>
        <end position="28"/>
    </location>
</feature>
<reference evidence="8" key="1">
    <citation type="journal article" date="2016" name="Mol. Ecol. Resour.">
        <title>Evaluation of the impact of RNA preservation methods of spiders for de novo transcriptome assembly.</title>
        <authorList>
            <person name="Kono N."/>
            <person name="Nakamura H."/>
            <person name="Ito Y."/>
            <person name="Tomita M."/>
            <person name="Arakawa K."/>
        </authorList>
    </citation>
    <scope>NUCLEOTIDE SEQUENCE</scope>
    <source>
        <tissue evidence="8">Whole body</tissue>
    </source>
</reference>
<dbReference type="PANTHER" id="PTHR12953:SF0">
    <property type="entry name" value="SUN DOMAIN-CONTAINING OSSIFICATION FACTOR"/>
    <property type="match status" value="1"/>
</dbReference>
<evidence type="ECO:0000256" key="5">
    <source>
        <dbReference type="SAM" id="Coils"/>
    </source>
</evidence>
<feature type="coiled-coil region" evidence="5">
    <location>
        <begin position="468"/>
        <end position="495"/>
    </location>
</feature>
<dbReference type="PANTHER" id="PTHR12953">
    <property type="entry name" value="MEMBRANE PROTEIN CH1 RELATED"/>
    <property type="match status" value="1"/>
</dbReference>
<dbReference type="InterPro" id="IPR012919">
    <property type="entry name" value="SUN_dom"/>
</dbReference>
<evidence type="ECO:0000256" key="3">
    <source>
        <dbReference type="ARBA" id="ARBA00022989"/>
    </source>
</evidence>
<sequence length="548" mass="64180">MDLQKELLSLVQLMSLMFLFFWSATWNIPPNFDAIATRVVTIRKLEVLYPNGFSEDKHSIVISDMYRVLKKSPSPNTLPPFDAWKEEELTRQEINLDEKKHFSQGRKLNYASAKCGAKILSSNPESSFRMSILNEKIDEYMLNPCHVSTTWFIIELCDTIEATQIELVNYELFSSSPRNFSCYWSDVLYPTQRWRHLGTFEANDERSTQTFHLKEKNLGKFIKVVISSYHGKEHFCVLSVFRVLGYSMIYEFDIDEQYENDPRKSVVYRENEDESEAKYNRSLRLPKDSEEKLTNTRKSIQKDDIAQRSRRSCFYKPIYLFLNSTFNNKREEICLINGNRSFNEKIETMCNSTDYFLQCIIKSSSRRKFVSVIQKSAPAKNASSNKLTNEDKMKSEIVAVSAALIQKESVLSKLTHRIKASEMSLSLMNRYLQQLSESYRQQMEDMQIMFNGTMEAISLASEKAAVIDEQLQLSIEKVEQKINSLNEKVEYYGHENLLKQFLELHGFFLILEFIIVSTLFSIFVNDFRRRNDFLFHQRSILNTKHTNT</sequence>
<evidence type="ECO:0000256" key="6">
    <source>
        <dbReference type="SAM" id="Phobius"/>
    </source>
</evidence>
<evidence type="ECO:0000259" key="7">
    <source>
        <dbReference type="PROSITE" id="PS51469"/>
    </source>
</evidence>
<dbReference type="PROSITE" id="PS51469">
    <property type="entry name" value="SUN"/>
    <property type="match status" value="1"/>
</dbReference>
<dbReference type="GO" id="GO:0034975">
    <property type="term" value="P:protein folding in endoplasmic reticulum"/>
    <property type="evidence" value="ECO:0007669"/>
    <property type="project" value="TreeGrafter"/>
</dbReference>
<evidence type="ECO:0000256" key="4">
    <source>
        <dbReference type="ARBA" id="ARBA00023136"/>
    </source>
</evidence>
<dbReference type="OrthoDB" id="266334at2759"/>
<evidence type="ECO:0000256" key="2">
    <source>
        <dbReference type="ARBA" id="ARBA00022692"/>
    </source>
</evidence>
<keyword evidence="5" id="KW-0175">Coiled coil</keyword>
<dbReference type="GO" id="GO:0016020">
    <property type="term" value="C:membrane"/>
    <property type="evidence" value="ECO:0007669"/>
    <property type="project" value="InterPro"/>
</dbReference>
<dbReference type="Pfam" id="PF07738">
    <property type="entry name" value="Sad1_UNC"/>
    <property type="match status" value="1"/>
</dbReference>
<protein>
    <submittedName>
        <fullName evidence="8">Protein osteopotentia-like protein</fullName>
    </submittedName>
</protein>
<feature type="domain" description="SUN" evidence="7">
    <location>
        <begin position="82"/>
        <end position="248"/>
    </location>
</feature>
<name>A0A2L2Y6M2_PARTP</name>
<keyword evidence="2 6" id="KW-0812">Transmembrane</keyword>
<dbReference type="InterPro" id="IPR045120">
    <property type="entry name" value="Suco/Slp1-like"/>
</dbReference>
<organism evidence="8">
    <name type="scientific">Parasteatoda tepidariorum</name>
    <name type="common">Common house spider</name>
    <name type="synonym">Achaearanea tepidariorum</name>
    <dbReference type="NCBI Taxonomy" id="114398"/>
    <lineage>
        <taxon>Eukaryota</taxon>
        <taxon>Metazoa</taxon>
        <taxon>Ecdysozoa</taxon>
        <taxon>Arthropoda</taxon>
        <taxon>Chelicerata</taxon>
        <taxon>Arachnida</taxon>
        <taxon>Araneae</taxon>
        <taxon>Araneomorphae</taxon>
        <taxon>Entelegynae</taxon>
        <taxon>Araneoidea</taxon>
        <taxon>Theridiidae</taxon>
        <taxon>Parasteatoda</taxon>
    </lineage>
</organism>
<evidence type="ECO:0000256" key="1">
    <source>
        <dbReference type="ARBA" id="ARBA00004308"/>
    </source>
</evidence>
<dbReference type="GO" id="GO:0012505">
    <property type="term" value="C:endomembrane system"/>
    <property type="evidence" value="ECO:0007669"/>
    <property type="project" value="UniProtKB-SubCell"/>
</dbReference>
<accession>A0A2L2Y6M2</accession>
<dbReference type="GO" id="GO:0005737">
    <property type="term" value="C:cytoplasm"/>
    <property type="evidence" value="ECO:0007669"/>
    <property type="project" value="TreeGrafter"/>
</dbReference>
<evidence type="ECO:0000313" key="8">
    <source>
        <dbReference type="EMBL" id="LAA03814.1"/>
    </source>
</evidence>
<keyword evidence="3 6" id="KW-1133">Transmembrane helix</keyword>
<feature type="transmembrane region" description="Helical" evidence="6">
    <location>
        <begin position="504"/>
        <end position="524"/>
    </location>
</feature>
<dbReference type="AlphaFoldDB" id="A0A2L2Y6M2"/>
<comment type="subcellular location">
    <subcellularLocation>
        <location evidence="1">Endomembrane system</location>
    </subcellularLocation>
</comment>